<gene>
    <name evidence="4" type="ORF">B7H23_12770</name>
</gene>
<evidence type="ECO:0000313" key="4">
    <source>
        <dbReference type="EMBL" id="OXS99073.1"/>
    </source>
</evidence>
<dbReference type="InterPro" id="IPR023696">
    <property type="entry name" value="Ureohydrolase_dom_sf"/>
</dbReference>
<proteinExistence type="inferred from homology"/>
<dbReference type="PANTHER" id="PTHR11358">
    <property type="entry name" value="ARGINASE/AGMATINASE"/>
    <property type="match status" value="1"/>
</dbReference>
<evidence type="ECO:0000256" key="3">
    <source>
        <dbReference type="PROSITE-ProRule" id="PRU00742"/>
    </source>
</evidence>
<dbReference type="PANTHER" id="PTHR11358:SF26">
    <property type="entry name" value="GUANIDINO ACID HYDROLASE, MITOCHONDRIAL"/>
    <property type="match status" value="1"/>
</dbReference>
<sequence length="393" mass="43186">MFIRASLVRWRDRRARKPFGPRSEIQPVSVNHLLTRSVAVFKVRLAAGVERLTTEEFKLVGTSSKPLPDALRPLAFLSREWWSINGLQQAGVSSENVEALIRAGILSFGLGRDSFPRAARTFYEAQFPVHAAAFPLLNWLDGPLPITTIWIGLPLCHLTNMRHSTATGLASVLDALNGTIVPLLGIFPFINPTEKCLEYLRRAHILACDAGKRLGVLGGDHRVAWALLEAVRRSTLTGRQMRYIHIDAHHDLYGSMDHARTDNVAHSNFLLRLLENGTIDEAVLIGCRDNPAPIKQVSERGFGVVSCADYASAPRAAREKRYTHLSIDLDILDPSIVPDVSSPLAGGWSLETLKTTIREILVSEAVDSVSLVEPGMSVASAAIARDILETLSE</sequence>
<dbReference type="Gene3D" id="3.40.800.10">
    <property type="entry name" value="Ureohydrolase domain"/>
    <property type="match status" value="1"/>
</dbReference>
<reference evidence="5" key="1">
    <citation type="journal article" date="2017" name="Int. J. Syst. Evol. Microbiol.">
        <title>Notoacmeibacter marinus gen. nov., sp. nov., isolated from the gut of a limpet and proposal of Notoacmeibacteraceae fam. nov. in the order Rhizobiales of the class Alphaproteobacteria.</title>
        <authorList>
            <person name="Huang Z."/>
            <person name="Guo F."/>
            <person name="Lai Q."/>
        </authorList>
    </citation>
    <scope>NUCLEOTIDE SEQUENCE [LARGE SCALE GENOMIC DNA]</scope>
    <source>
        <strain evidence="5">XMTR2A4</strain>
    </source>
</reference>
<keyword evidence="2" id="KW-0378">Hydrolase</keyword>
<dbReference type="GO" id="GO:0046872">
    <property type="term" value="F:metal ion binding"/>
    <property type="evidence" value="ECO:0007669"/>
    <property type="project" value="UniProtKB-KW"/>
</dbReference>
<evidence type="ECO:0000313" key="5">
    <source>
        <dbReference type="Proteomes" id="UP000215405"/>
    </source>
</evidence>
<dbReference type="AlphaFoldDB" id="A0A231UT55"/>
<dbReference type="InterPro" id="IPR006035">
    <property type="entry name" value="Ureohydrolase"/>
</dbReference>
<keyword evidence="1" id="KW-0479">Metal-binding</keyword>
<dbReference type="PROSITE" id="PS51409">
    <property type="entry name" value="ARGINASE_2"/>
    <property type="match status" value="1"/>
</dbReference>
<organism evidence="4 5">
    <name type="scientific">Notoacmeibacter marinus</name>
    <dbReference type="NCBI Taxonomy" id="1876515"/>
    <lineage>
        <taxon>Bacteria</taxon>
        <taxon>Pseudomonadati</taxon>
        <taxon>Pseudomonadota</taxon>
        <taxon>Alphaproteobacteria</taxon>
        <taxon>Hyphomicrobiales</taxon>
        <taxon>Notoacmeibacteraceae</taxon>
        <taxon>Notoacmeibacter</taxon>
    </lineage>
</organism>
<name>A0A231UT55_9HYPH</name>
<dbReference type="Proteomes" id="UP000215405">
    <property type="component" value="Unassembled WGS sequence"/>
</dbReference>
<dbReference type="GO" id="GO:0033389">
    <property type="term" value="P:putrescine biosynthetic process from arginine, via agmatine"/>
    <property type="evidence" value="ECO:0007669"/>
    <property type="project" value="TreeGrafter"/>
</dbReference>
<evidence type="ECO:0008006" key="6">
    <source>
        <dbReference type="Google" id="ProtNLM"/>
    </source>
</evidence>
<protein>
    <recommendedName>
        <fullName evidence="6">Arginase</fullName>
    </recommendedName>
</protein>
<comment type="similarity">
    <text evidence="3">Belongs to the arginase family.</text>
</comment>
<dbReference type="EMBL" id="NBYO01000003">
    <property type="protein sequence ID" value="OXS99073.1"/>
    <property type="molecule type" value="Genomic_DNA"/>
</dbReference>
<keyword evidence="5" id="KW-1185">Reference proteome</keyword>
<dbReference type="Pfam" id="PF00491">
    <property type="entry name" value="Arginase"/>
    <property type="match status" value="1"/>
</dbReference>
<accession>A0A231UT55</accession>
<dbReference type="GO" id="GO:0008783">
    <property type="term" value="F:agmatinase activity"/>
    <property type="evidence" value="ECO:0007669"/>
    <property type="project" value="TreeGrafter"/>
</dbReference>
<comment type="caution">
    <text evidence="4">The sequence shown here is derived from an EMBL/GenBank/DDBJ whole genome shotgun (WGS) entry which is preliminary data.</text>
</comment>
<dbReference type="SUPFAM" id="SSF52768">
    <property type="entry name" value="Arginase/deacetylase"/>
    <property type="match status" value="1"/>
</dbReference>
<evidence type="ECO:0000256" key="2">
    <source>
        <dbReference type="ARBA" id="ARBA00022801"/>
    </source>
</evidence>
<evidence type="ECO:0000256" key="1">
    <source>
        <dbReference type="ARBA" id="ARBA00022723"/>
    </source>
</evidence>